<dbReference type="EnsemblMetazoa" id="Aqu2.1.40236_001">
    <property type="protein sequence ID" value="Aqu2.1.40236_001"/>
    <property type="gene ID" value="Aqu2.1.40236"/>
</dbReference>
<reference evidence="1" key="1">
    <citation type="submission" date="2017-05" db="UniProtKB">
        <authorList>
            <consortium name="EnsemblMetazoa"/>
        </authorList>
    </citation>
    <scope>IDENTIFICATION</scope>
</reference>
<dbReference type="GO" id="GO:0003676">
    <property type="term" value="F:nucleic acid binding"/>
    <property type="evidence" value="ECO:0007669"/>
    <property type="project" value="InterPro"/>
</dbReference>
<evidence type="ECO:0008006" key="2">
    <source>
        <dbReference type="Google" id="ProtNLM"/>
    </source>
</evidence>
<dbReference type="Gene3D" id="3.30.420.10">
    <property type="entry name" value="Ribonuclease H-like superfamily/Ribonuclease H"/>
    <property type="match status" value="1"/>
</dbReference>
<dbReference type="eggNOG" id="ENOG502SRT4">
    <property type="taxonomic scope" value="Eukaryota"/>
</dbReference>
<organism evidence="1">
    <name type="scientific">Amphimedon queenslandica</name>
    <name type="common">Sponge</name>
    <dbReference type="NCBI Taxonomy" id="400682"/>
    <lineage>
        <taxon>Eukaryota</taxon>
        <taxon>Metazoa</taxon>
        <taxon>Porifera</taxon>
        <taxon>Demospongiae</taxon>
        <taxon>Heteroscleromorpha</taxon>
        <taxon>Haplosclerida</taxon>
        <taxon>Niphatidae</taxon>
        <taxon>Amphimedon</taxon>
    </lineage>
</organism>
<dbReference type="InParanoid" id="A0A1X7VIQ7"/>
<sequence length="218" mass="25126">MNSKTRHLQHFDATRCKIYDSYEQKEHVTTLKLLKIKEDDSTFNEGKTLLKRLLHDIGLKYRMVDNRHYYYEQPHIIKQRKSYLCKIRQNRANNKPVVFLDETWANAHNGKDFARVKQDTVTGGTLGGVSSLSGKGKRLIILGVGGDMGWIPKTILIFQSKKNTGNYNDKMTGEHFEELFRESLLPNVPPNSLIVMDNASFNSRIEEEMPKKVGPSQR</sequence>
<accession>A0A1X7VIQ7</accession>
<dbReference type="OMA" id="REHIVEW"/>
<dbReference type="InterPro" id="IPR036397">
    <property type="entry name" value="RNaseH_sf"/>
</dbReference>
<evidence type="ECO:0000313" key="1">
    <source>
        <dbReference type="EnsemblMetazoa" id="Aqu2.1.40236_001"/>
    </source>
</evidence>
<dbReference type="AlphaFoldDB" id="A0A1X7VIQ7"/>
<protein>
    <recommendedName>
        <fullName evidence="2">Tc1-like transposase DDE domain-containing protein</fullName>
    </recommendedName>
</protein>
<proteinExistence type="predicted"/>
<dbReference type="PANTHER" id="PTHR33939">
    <property type="entry name" value="PROTEIN CBG22215"/>
    <property type="match status" value="1"/>
</dbReference>
<name>A0A1X7VIQ7_AMPQE</name>
<dbReference type="PANTHER" id="PTHR33939:SF1">
    <property type="entry name" value="DUF4371 DOMAIN-CONTAINING PROTEIN"/>
    <property type="match status" value="1"/>
</dbReference>
<dbReference type="OrthoDB" id="10048767at2759"/>